<comment type="similarity">
    <text evidence="1">Belongs to the mab-21 family.</text>
</comment>
<dbReference type="GO" id="GO:0005829">
    <property type="term" value="C:cytosol"/>
    <property type="evidence" value="ECO:0007669"/>
    <property type="project" value="TreeGrafter"/>
</dbReference>
<keyword evidence="3" id="KW-1133">Transmembrane helix</keyword>
<organism evidence="6 7">
    <name type="scientific">Chanos chanos</name>
    <name type="common">Milkfish</name>
    <name type="synonym">Mugil chanos</name>
    <dbReference type="NCBI Taxonomy" id="29144"/>
    <lineage>
        <taxon>Eukaryota</taxon>
        <taxon>Metazoa</taxon>
        <taxon>Chordata</taxon>
        <taxon>Craniata</taxon>
        <taxon>Vertebrata</taxon>
        <taxon>Euteleostomi</taxon>
        <taxon>Actinopterygii</taxon>
        <taxon>Neopterygii</taxon>
        <taxon>Teleostei</taxon>
        <taxon>Ostariophysi</taxon>
        <taxon>Gonorynchiformes</taxon>
        <taxon>Chanidae</taxon>
        <taxon>Chanos</taxon>
    </lineage>
</organism>
<accession>A0A6J2WJA7</accession>
<evidence type="ECO:0000256" key="2">
    <source>
        <dbReference type="SAM" id="MobiDB-lite"/>
    </source>
</evidence>
<dbReference type="Gene3D" id="1.10.1410.40">
    <property type="match status" value="1"/>
</dbReference>
<dbReference type="InterPro" id="IPR024810">
    <property type="entry name" value="MAB21L/cGLR"/>
</dbReference>
<dbReference type="GO" id="GO:0071360">
    <property type="term" value="P:cellular response to exogenous dsRNA"/>
    <property type="evidence" value="ECO:0007669"/>
    <property type="project" value="TreeGrafter"/>
</dbReference>
<reference evidence="7" key="1">
    <citation type="submission" date="2025-08" db="UniProtKB">
        <authorList>
            <consortium name="RefSeq"/>
        </authorList>
    </citation>
    <scope>IDENTIFICATION</scope>
</reference>
<dbReference type="GO" id="GO:0061501">
    <property type="term" value="F:2',3'-cyclic GMP-AMP synthase activity"/>
    <property type="evidence" value="ECO:0007669"/>
    <property type="project" value="TreeGrafter"/>
</dbReference>
<dbReference type="GO" id="GO:0038001">
    <property type="term" value="P:paracrine signaling"/>
    <property type="evidence" value="ECO:0007669"/>
    <property type="project" value="TreeGrafter"/>
</dbReference>
<gene>
    <name evidence="7" type="primary">LOC115824786</name>
</gene>
<dbReference type="GO" id="GO:0003682">
    <property type="term" value="F:chromatin binding"/>
    <property type="evidence" value="ECO:0007669"/>
    <property type="project" value="TreeGrafter"/>
</dbReference>
<feature type="domain" description="Mab-21-like HhH/H2TH-like" evidence="5">
    <location>
        <begin position="381"/>
        <end position="482"/>
    </location>
</feature>
<dbReference type="AlphaFoldDB" id="A0A6J2WJA7"/>
<keyword evidence="3" id="KW-0812">Transmembrane</keyword>
<sequence length="554" mass="63101">MKRSPALQKAEVVGVMDADSPRSKPRKRAVLERHQAGDSPDRLEKSPFKELIENKTRVVATPKKKVLIDEPVADVVREKKNPVSPALTPAKHVAGNGAVPNLGSVHEALELDPPISQELSKLIKQRAKDLRLRQTDKSRSGALVSHLKDSLIEFLKNNTDQPYFTDITPLCCGSSYEMVKINSPNEFDIILGLKTPRLVITELEDYHGLFYNLTLSRRTRGDIRAFLLEDDLTVSATKIIGEMRRLIRKFIRTYKVPGGKGNWVMTRKRLTSPAVTLEILMPDAKDDEIISVDIVPALQAEQGWPQAARAGPNVDDWLGKNIRHKFTSQFIYFVAKRPKGRNLSDDVKESWRISFSHIEKQMMFDHGNRKTCCQGSATKCCRKLCLRLLKYLIEGLKQRYPSELQHLTSYHGKTSFFHTLSHRFQDTFWNPGQLPTCFMTLLGDFERYAQNGLLPHFFVQRHNFFSPQHFPKRSLTFLTKALHEQRTLGLPLFHIQRPELPLQGCPASHIDEVGPLAEDNNACGRTRDELTYVFWVLAFIVLAVGVIYALLFKN</sequence>
<name>A0A6J2WJA7_CHACN</name>
<dbReference type="FunFam" id="1.10.1410.40:FF:000007">
    <property type="entry name" value="Cyclic GMP-AMP synthase"/>
    <property type="match status" value="1"/>
</dbReference>
<dbReference type="Pfam" id="PF20266">
    <property type="entry name" value="Mab-21_C"/>
    <property type="match status" value="1"/>
</dbReference>
<evidence type="ECO:0000259" key="5">
    <source>
        <dbReference type="Pfam" id="PF20266"/>
    </source>
</evidence>
<dbReference type="PANTHER" id="PTHR10656:SF35">
    <property type="entry name" value="CYCLIC GMP-AMP SYNTHASE"/>
    <property type="match status" value="1"/>
</dbReference>
<proteinExistence type="inferred from homology"/>
<evidence type="ECO:0000256" key="3">
    <source>
        <dbReference type="SAM" id="Phobius"/>
    </source>
</evidence>
<keyword evidence="6" id="KW-1185">Reference proteome</keyword>
<protein>
    <submittedName>
        <fullName evidence="7">Cyclic GMP-AMP synthase</fullName>
    </submittedName>
</protein>
<dbReference type="GO" id="GO:0002218">
    <property type="term" value="P:activation of innate immune response"/>
    <property type="evidence" value="ECO:0007669"/>
    <property type="project" value="TreeGrafter"/>
</dbReference>
<evidence type="ECO:0000313" key="7">
    <source>
        <dbReference type="RefSeq" id="XP_030644398.1"/>
    </source>
</evidence>
<dbReference type="RefSeq" id="XP_030644398.1">
    <property type="nucleotide sequence ID" value="XM_030788538.1"/>
</dbReference>
<dbReference type="Gene3D" id="3.30.460.90">
    <property type="match status" value="1"/>
</dbReference>
<evidence type="ECO:0000256" key="1">
    <source>
        <dbReference type="ARBA" id="ARBA00008307"/>
    </source>
</evidence>
<dbReference type="SMART" id="SM01265">
    <property type="entry name" value="Mab-21"/>
    <property type="match status" value="1"/>
</dbReference>
<dbReference type="PANTHER" id="PTHR10656">
    <property type="entry name" value="CELL FATE DETERMINING PROTEIN MAB21-RELATED"/>
    <property type="match status" value="1"/>
</dbReference>
<feature type="region of interest" description="Disordered" evidence="2">
    <location>
        <begin position="1"/>
        <end position="48"/>
    </location>
</feature>
<dbReference type="GO" id="GO:0003690">
    <property type="term" value="F:double-stranded DNA binding"/>
    <property type="evidence" value="ECO:0007669"/>
    <property type="project" value="TreeGrafter"/>
</dbReference>
<feature type="domain" description="Mab-21-like nucleotidyltransferase" evidence="4">
    <location>
        <begin position="176"/>
        <end position="363"/>
    </location>
</feature>
<dbReference type="Pfam" id="PF03281">
    <property type="entry name" value="Mab-21"/>
    <property type="match status" value="1"/>
</dbReference>
<dbReference type="GO" id="GO:0032481">
    <property type="term" value="P:positive regulation of type I interferon production"/>
    <property type="evidence" value="ECO:0007669"/>
    <property type="project" value="TreeGrafter"/>
</dbReference>
<evidence type="ECO:0000313" key="6">
    <source>
        <dbReference type="Proteomes" id="UP000504632"/>
    </source>
</evidence>
<dbReference type="OrthoDB" id="6054650at2759"/>
<dbReference type="GO" id="GO:0006974">
    <property type="term" value="P:DNA damage response"/>
    <property type="evidence" value="ECO:0007669"/>
    <property type="project" value="TreeGrafter"/>
</dbReference>
<dbReference type="InParanoid" id="A0A6J2WJA7"/>
<dbReference type="GO" id="GO:0005634">
    <property type="term" value="C:nucleus"/>
    <property type="evidence" value="ECO:0007669"/>
    <property type="project" value="TreeGrafter"/>
</dbReference>
<keyword evidence="3" id="KW-0472">Membrane</keyword>
<dbReference type="Proteomes" id="UP000504632">
    <property type="component" value="Chromosome 12"/>
</dbReference>
<dbReference type="InterPro" id="IPR046903">
    <property type="entry name" value="Mab-21-like_nuc_Trfase"/>
</dbReference>
<dbReference type="GO" id="GO:2000042">
    <property type="term" value="P:negative regulation of double-strand break repair via homologous recombination"/>
    <property type="evidence" value="ECO:0007669"/>
    <property type="project" value="TreeGrafter"/>
</dbReference>
<dbReference type="GeneID" id="115824786"/>
<dbReference type="GO" id="GO:0035861">
    <property type="term" value="C:site of double-strand break"/>
    <property type="evidence" value="ECO:0007669"/>
    <property type="project" value="TreeGrafter"/>
</dbReference>
<feature type="compositionally biased region" description="Basic and acidic residues" evidence="2">
    <location>
        <begin position="29"/>
        <end position="48"/>
    </location>
</feature>
<dbReference type="InterPro" id="IPR046906">
    <property type="entry name" value="Mab-21_HhH/H2TH-like"/>
</dbReference>
<evidence type="ECO:0000259" key="4">
    <source>
        <dbReference type="Pfam" id="PF03281"/>
    </source>
</evidence>
<feature type="transmembrane region" description="Helical" evidence="3">
    <location>
        <begin position="532"/>
        <end position="552"/>
    </location>
</feature>
<dbReference type="GO" id="GO:0002230">
    <property type="term" value="P:positive regulation of defense response to virus by host"/>
    <property type="evidence" value="ECO:0007669"/>
    <property type="project" value="TreeGrafter"/>
</dbReference>